<dbReference type="GeneID" id="16074306"/>
<dbReference type="InterPro" id="IPR035979">
    <property type="entry name" value="RBD_domain_sf"/>
</dbReference>
<dbReference type="PROSITE" id="PS50102">
    <property type="entry name" value="RRM"/>
    <property type="match status" value="1"/>
</dbReference>
<dbReference type="KEGG" id="sre:PTSG_05149"/>
<dbReference type="STRING" id="946362.F2UAM9"/>
<dbReference type="InterPro" id="IPR000504">
    <property type="entry name" value="RRM_dom"/>
</dbReference>
<dbReference type="SMART" id="SM00360">
    <property type="entry name" value="RRM"/>
    <property type="match status" value="1"/>
</dbReference>
<proteinExistence type="predicted"/>
<dbReference type="OMA" id="PGHAERM"/>
<reference evidence="5" key="1">
    <citation type="submission" date="2009-08" db="EMBL/GenBank/DDBJ databases">
        <title>Annotation of Salpingoeca rosetta.</title>
        <authorList>
            <consortium name="The Broad Institute Genome Sequencing Platform"/>
            <person name="Russ C."/>
            <person name="Cuomo C."/>
            <person name="Burger G."/>
            <person name="Gray M.W."/>
            <person name="Holland P.W.H."/>
            <person name="King N."/>
            <person name="Lang F.B.F."/>
            <person name="Roger A.J."/>
            <person name="Ruiz-Trillo I."/>
            <person name="Young S.K."/>
            <person name="Zeng Q."/>
            <person name="Gargeya S."/>
            <person name="Alvarado L."/>
            <person name="Berlin A."/>
            <person name="Chapman S.B."/>
            <person name="Chen Z."/>
            <person name="Freedman E."/>
            <person name="Gellesch M."/>
            <person name="Goldberg J."/>
            <person name="Griggs A."/>
            <person name="Gujja S."/>
            <person name="Heilman E."/>
            <person name="Heiman D."/>
            <person name="Howarth C."/>
            <person name="Mehta T."/>
            <person name="Neiman D."/>
            <person name="Pearson M."/>
            <person name="Roberts A."/>
            <person name="Saif S."/>
            <person name="Shea T."/>
            <person name="Shenoy N."/>
            <person name="Sisk P."/>
            <person name="Stolte C."/>
            <person name="Sykes S."/>
            <person name="White J."/>
            <person name="Yandava C."/>
            <person name="Haas B."/>
            <person name="Nusbaum C."/>
            <person name="Birren B."/>
        </authorList>
    </citation>
    <scope>NUCLEOTIDE SEQUENCE [LARGE SCALE GENOMIC DNA]</scope>
    <source>
        <strain evidence="5">ATCC 50818</strain>
    </source>
</reference>
<dbReference type="SUPFAM" id="SSF54928">
    <property type="entry name" value="RNA-binding domain, RBD"/>
    <property type="match status" value="1"/>
</dbReference>
<dbReference type="EMBL" id="GL832966">
    <property type="protein sequence ID" value="EGD73445.1"/>
    <property type="molecule type" value="Genomic_DNA"/>
</dbReference>
<gene>
    <name evidence="5" type="ORF">PTSG_05149</name>
</gene>
<evidence type="ECO:0000313" key="5">
    <source>
        <dbReference type="EMBL" id="EGD73445.1"/>
    </source>
</evidence>
<dbReference type="Pfam" id="PF00076">
    <property type="entry name" value="RRM_1"/>
    <property type="match status" value="1"/>
</dbReference>
<dbReference type="OrthoDB" id="4726at2759"/>
<feature type="compositionally biased region" description="Low complexity" evidence="3">
    <location>
        <begin position="1"/>
        <end position="15"/>
    </location>
</feature>
<dbReference type="Proteomes" id="UP000007799">
    <property type="component" value="Unassembled WGS sequence"/>
</dbReference>
<feature type="compositionally biased region" description="Acidic residues" evidence="3">
    <location>
        <begin position="24"/>
        <end position="58"/>
    </location>
</feature>
<dbReference type="CDD" id="cd12306">
    <property type="entry name" value="RRM_II_PABPs"/>
    <property type="match status" value="1"/>
</dbReference>
<dbReference type="InterPro" id="IPR012677">
    <property type="entry name" value="Nucleotide-bd_a/b_plait_sf"/>
</dbReference>
<feature type="domain" description="RRM" evidence="4">
    <location>
        <begin position="121"/>
        <end position="197"/>
    </location>
</feature>
<keyword evidence="6" id="KW-1185">Reference proteome</keyword>
<dbReference type="Gene3D" id="3.30.70.330">
    <property type="match status" value="1"/>
</dbReference>
<keyword evidence="1 2" id="KW-0694">RNA-binding</keyword>
<organism evidence="6">
    <name type="scientific">Salpingoeca rosetta (strain ATCC 50818 / BSB-021)</name>
    <dbReference type="NCBI Taxonomy" id="946362"/>
    <lineage>
        <taxon>Eukaryota</taxon>
        <taxon>Choanoflagellata</taxon>
        <taxon>Craspedida</taxon>
        <taxon>Salpingoecidae</taxon>
        <taxon>Salpingoeca</taxon>
    </lineage>
</organism>
<dbReference type="PANTHER" id="PTHR23236:SF12">
    <property type="entry name" value="EUKARYOTIC INITIATION FACTOR 4B-RELATED"/>
    <property type="match status" value="1"/>
</dbReference>
<feature type="region of interest" description="Disordered" evidence="3">
    <location>
        <begin position="200"/>
        <end position="228"/>
    </location>
</feature>
<dbReference type="PANTHER" id="PTHR23236">
    <property type="entry name" value="EUKARYOTIC TRANSLATION INITIATION FACTOR 4B/4H"/>
    <property type="match status" value="1"/>
</dbReference>
<protein>
    <recommendedName>
        <fullName evidence="4">RRM domain-containing protein</fullName>
    </recommendedName>
</protein>
<evidence type="ECO:0000256" key="1">
    <source>
        <dbReference type="ARBA" id="ARBA00022884"/>
    </source>
</evidence>
<name>F2UAM9_SALR5</name>
<dbReference type="eggNOG" id="KOG4209">
    <property type="taxonomic scope" value="Eukaryota"/>
</dbReference>
<evidence type="ECO:0000256" key="3">
    <source>
        <dbReference type="SAM" id="MobiDB-lite"/>
    </source>
</evidence>
<dbReference type="AlphaFoldDB" id="F2UAM9"/>
<dbReference type="InParanoid" id="F2UAM9"/>
<dbReference type="RefSeq" id="XP_004993727.1">
    <property type="nucleotide sequence ID" value="XM_004993670.1"/>
</dbReference>
<feature type="compositionally biased region" description="Acidic residues" evidence="3">
    <location>
        <begin position="70"/>
        <end position="82"/>
    </location>
</feature>
<sequence length="242" mass="26904">MSSGQGDEAAQQQQKKQQEKREEEEGQQPLEEGAEEPYPEDEADLAYDEEGEEGEEAAQAEGATKQEGSGDTEEGGGDDDEFEQLRQQVNQNESSLQQDREALNQVMKTGSQESREEADRRSVFVQNVDYGTSEVDLQLFFKDCGPVRRITIGRGPTGQPKGFAYVEFTDEAAVETAKGLTNQMLKGRQVTVLNKRTNVPGLRKRGRGRGRGRGRYFRGYRGGRGRGRSRGARGYAVYFSTS</sequence>
<feature type="region of interest" description="Disordered" evidence="3">
    <location>
        <begin position="1"/>
        <end position="98"/>
    </location>
</feature>
<evidence type="ECO:0000256" key="2">
    <source>
        <dbReference type="PROSITE-ProRule" id="PRU00176"/>
    </source>
</evidence>
<feature type="compositionally biased region" description="Polar residues" evidence="3">
    <location>
        <begin position="85"/>
        <end position="97"/>
    </location>
</feature>
<accession>F2UAM9</accession>
<feature type="compositionally biased region" description="Basic residues" evidence="3">
    <location>
        <begin position="202"/>
        <end position="228"/>
    </location>
</feature>
<feature type="compositionally biased region" description="Low complexity" evidence="3">
    <location>
        <begin position="59"/>
        <end position="69"/>
    </location>
</feature>
<dbReference type="GO" id="GO:0008143">
    <property type="term" value="F:poly(A) binding"/>
    <property type="evidence" value="ECO:0007669"/>
    <property type="project" value="TreeGrafter"/>
</dbReference>
<evidence type="ECO:0000259" key="4">
    <source>
        <dbReference type="PROSITE" id="PS50102"/>
    </source>
</evidence>
<evidence type="ECO:0000313" key="6">
    <source>
        <dbReference type="Proteomes" id="UP000007799"/>
    </source>
</evidence>